<feature type="region of interest" description="Disordered" evidence="1">
    <location>
        <begin position="410"/>
        <end position="431"/>
    </location>
</feature>
<reference evidence="4" key="1">
    <citation type="submission" date="2019-09" db="EMBL/GenBank/DDBJ databases">
        <authorList>
            <person name="Li J."/>
        </authorList>
    </citation>
    <scope>NUCLEOTIDE SEQUENCE [LARGE SCALE GENOMIC DNA]</scope>
    <source>
        <strain evidence="4">JCM 14732</strain>
    </source>
</reference>
<keyword evidence="2" id="KW-0472">Membrane</keyword>
<dbReference type="RefSeq" id="WP_149690853.1">
    <property type="nucleotide sequence ID" value="NZ_SDPQ02000004.1"/>
</dbReference>
<sequence>MSADRKGFRPAVITVAVMVAVTIVGFSFLWLKSGGTNPVDRSPYLASFRTDDVKNLQPAGDVRMAGVLVGKVVKQKNTGDSATVTLRLDGDVAPLHEGATFRVGLKSIIGQSFVDVVDGDGATIPSNTTLSAKSVIPAVDIDELVSTFDPKTRQALAGGLESLGAVTAGTEKDVSQLMDGVARIGADGYTVVDAVAAQSDDLRELVGDATVILSALDDRRSQITGLVDNAQQVAAATAAQEDDLRGTMTRLPALMQSARAATDELGGLAEDLTPVANDLDRAAPDLDAALQDLPPVTQSLRELLPYMKSALSRAPKTVDQLPTTSKELQAAVPVADELLANVNPMLAYLKPYGKDLGNFLGNFGATFNTPEENGIQPVRLAPIFNEYSLRNIPLDLQTLNPLHWNNNYPAPGAAETPKKWTGTYTDVKKDK</sequence>
<dbReference type="AlphaFoldDB" id="A0A5M4F972"/>
<feature type="domain" description="Mce/MlaD" evidence="3">
    <location>
        <begin position="46"/>
        <end position="119"/>
    </location>
</feature>
<evidence type="ECO:0000313" key="4">
    <source>
        <dbReference type="EMBL" id="KAA1394243.1"/>
    </source>
</evidence>
<evidence type="ECO:0000256" key="2">
    <source>
        <dbReference type="SAM" id="Phobius"/>
    </source>
</evidence>
<organism evidence="4 5">
    <name type="scientific">Aeromicrobium ginsengisoli</name>
    <dbReference type="NCBI Taxonomy" id="363867"/>
    <lineage>
        <taxon>Bacteria</taxon>
        <taxon>Bacillati</taxon>
        <taxon>Actinomycetota</taxon>
        <taxon>Actinomycetes</taxon>
        <taxon>Propionibacteriales</taxon>
        <taxon>Nocardioidaceae</taxon>
        <taxon>Aeromicrobium</taxon>
    </lineage>
</organism>
<evidence type="ECO:0000259" key="3">
    <source>
        <dbReference type="Pfam" id="PF02470"/>
    </source>
</evidence>
<dbReference type="PANTHER" id="PTHR33371:SF4">
    <property type="entry name" value="INTERMEMBRANE PHOSPHOLIPID TRANSPORT SYSTEM BINDING PROTEIN MLAD"/>
    <property type="match status" value="1"/>
</dbReference>
<dbReference type="EMBL" id="SDPQ02000004">
    <property type="protein sequence ID" value="KAA1394243.1"/>
    <property type="molecule type" value="Genomic_DNA"/>
</dbReference>
<keyword evidence="5" id="KW-1185">Reference proteome</keyword>
<dbReference type="PANTHER" id="PTHR33371">
    <property type="entry name" value="INTERMEMBRANE PHOSPHOLIPID TRANSPORT SYSTEM BINDING PROTEIN MLAD-RELATED"/>
    <property type="match status" value="1"/>
</dbReference>
<proteinExistence type="predicted"/>
<dbReference type="Pfam" id="PF02470">
    <property type="entry name" value="MlaD"/>
    <property type="match status" value="1"/>
</dbReference>
<accession>A0A5M4F972</accession>
<feature type="transmembrane region" description="Helical" evidence="2">
    <location>
        <begin position="12"/>
        <end position="31"/>
    </location>
</feature>
<gene>
    <name evidence="4" type="ORF">ESP70_018750</name>
</gene>
<evidence type="ECO:0000313" key="5">
    <source>
        <dbReference type="Proteomes" id="UP000380867"/>
    </source>
</evidence>
<dbReference type="Proteomes" id="UP000380867">
    <property type="component" value="Unassembled WGS sequence"/>
</dbReference>
<evidence type="ECO:0000256" key="1">
    <source>
        <dbReference type="SAM" id="MobiDB-lite"/>
    </source>
</evidence>
<name>A0A5M4F972_9ACTN</name>
<comment type="caution">
    <text evidence="4">The sequence shown here is derived from an EMBL/GenBank/DDBJ whole genome shotgun (WGS) entry which is preliminary data.</text>
</comment>
<dbReference type="SUPFAM" id="SSF58104">
    <property type="entry name" value="Methyl-accepting chemotaxis protein (MCP) signaling domain"/>
    <property type="match status" value="1"/>
</dbReference>
<dbReference type="OrthoDB" id="4510799at2"/>
<protein>
    <submittedName>
        <fullName evidence="4">MCE family protein</fullName>
    </submittedName>
</protein>
<keyword evidence="2" id="KW-1133">Transmembrane helix</keyword>
<keyword evidence="2" id="KW-0812">Transmembrane</keyword>
<dbReference type="InterPro" id="IPR003399">
    <property type="entry name" value="Mce/MlaD"/>
</dbReference>
<dbReference type="InterPro" id="IPR052336">
    <property type="entry name" value="MlaD_Phospholipid_Transporter"/>
</dbReference>